<comment type="caution">
    <text evidence="2">The sequence shown here is derived from an EMBL/GenBank/DDBJ whole genome shotgun (WGS) entry which is preliminary data.</text>
</comment>
<accession>A0ABT5QIU4</accession>
<dbReference type="Proteomes" id="UP001149821">
    <property type="component" value="Unassembled WGS sequence"/>
</dbReference>
<evidence type="ECO:0000313" key="2">
    <source>
        <dbReference type="EMBL" id="MDD1780539.1"/>
    </source>
</evidence>
<feature type="transmembrane region" description="Helical" evidence="1">
    <location>
        <begin position="12"/>
        <end position="34"/>
    </location>
</feature>
<organism evidence="2 3">
    <name type="scientific">Enterovibrio qingdaonensis</name>
    <dbReference type="NCBI Taxonomy" id="2899818"/>
    <lineage>
        <taxon>Bacteria</taxon>
        <taxon>Pseudomonadati</taxon>
        <taxon>Pseudomonadota</taxon>
        <taxon>Gammaproteobacteria</taxon>
        <taxon>Vibrionales</taxon>
        <taxon>Vibrionaceae</taxon>
        <taxon>Enterovibrio</taxon>
    </lineage>
</organism>
<evidence type="ECO:0000256" key="1">
    <source>
        <dbReference type="SAM" id="Phobius"/>
    </source>
</evidence>
<keyword evidence="1" id="KW-1133">Transmembrane helix</keyword>
<protein>
    <submittedName>
        <fullName evidence="2">Uncharacterized protein</fullName>
    </submittedName>
</protein>
<proteinExistence type="predicted"/>
<sequence>MDVQSKSPVFTRWLNISALLATILSTVIALYLVLGINKDPREELALKGIPWSYSSFINALSEHDEVIVALFSEAGMKLRRSDFNRFIYHYLTPSIGATLLEHDSVSGGICPTDYENLFIYTEFRGELFKYEYIKRLCDTSVVKNGVLETLTYENEQKSQVEKYNTLRDGKIQSCLSELKSVPINEFYKEVIETYTPTQIVENTPRQYVISEIGISLLTSSKEINRNPSKFILDKINVACESHYPKKKYDQDRIVHINDALSMFSI</sequence>
<reference evidence="2" key="1">
    <citation type="submission" date="2021-12" db="EMBL/GenBank/DDBJ databases">
        <title>Enterovibrio ZSDZ35 sp. nov. and Enterovibrio ZSDZ42 sp. nov., isolated from coastal seawater in Qingdao.</title>
        <authorList>
            <person name="Zhang P."/>
        </authorList>
    </citation>
    <scope>NUCLEOTIDE SEQUENCE</scope>
    <source>
        <strain evidence="2">ZSDZ35</strain>
    </source>
</reference>
<keyword evidence="1" id="KW-0812">Transmembrane</keyword>
<name>A0ABT5QIU4_9GAMM</name>
<dbReference type="EMBL" id="JAJUBB010000003">
    <property type="protein sequence ID" value="MDD1780539.1"/>
    <property type="molecule type" value="Genomic_DNA"/>
</dbReference>
<keyword evidence="3" id="KW-1185">Reference proteome</keyword>
<gene>
    <name evidence="2" type="ORF">LRP49_04920</name>
</gene>
<dbReference type="RefSeq" id="WP_274140625.1">
    <property type="nucleotide sequence ID" value="NZ_JAJUBB010000003.1"/>
</dbReference>
<evidence type="ECO:0000313" key="3">
    <source>
        <dbReference type="Proteomes" id="UP001149821"/>
    </source>
</evidence>
<keyword evidence="1" id="KW-0472">Membrane</keyword>